<name>A0A370BWM4_ASPNG</name>
<dbReference type="EMBL" id="KZ851927">
    <property type="protein sequence ID" value="RDH17959.1"/>
    <property type="molecule type" value="Genomic_DNA"/>
</dbReference>
<gene>
    <name evidence="1" type="ORF">M747DRAFT_307805</name>
</gene>
<sequence length="108" mass="12299">MSCSRSFNKSCENMGSCYNAFNNQGLCQSWIVVDVPSTEPRYCVCGACRTEGEWAVSTHVQDQLPWEMDNRVDADWLFDGYVDEDGAFLWKQRGKANWCDLSKILADP</sequence>
<evidence type="ECO:0000313" key="2">
    <source>
        <dbReference type="Proteomes" id="UP000253845"/>
    </source>
</evidence>
<proteinExistence type="predicted"/>
<dbReference type="AlphaFoldDB" id="A0A370BWM4"/>
<reference evidence="1 2" key="1">
    <citation type="submission" date="2018-07" db="EMBL/GenBank/DDBJ databases">
        <title>Section-level genome sequencing of Aspergillus section Nigri to investigate inter- and intra-species variation.</title>
        <authorList>
            <consortium name="DOE Joint Genome Institute"/>
            <person name="Vesth T.C."/>
            <person name="Nybo J.L."/>
            <person name="Theobald S."/>
            <person name="Frisvad J.C."/>
            <person name="Larsen T.O."/>
            <person name="Nielsen K.F."/>
            <person name="Hoof J.B."/>
            <person name="Brandl J."/>
            <person name="Salamov A."/>
            <person name="Riley R."/>
            <person name="Gladden J.M."/>
            <person name="Phatale P."/>
            <person name="Nielsen M.T."/>
            <person name="Lyhne E.K."/>
            <person name="Kogle M.E."/>
            <person name="Strasser K."/>
            <person name="McDonnell E."/>
            <person name="Barry K."/>
            <person name="Clum A."/>
            <person name="Chen C."/>
            <person name="Nolan M."/>
            <person name="Sandor L."/>
            <person name="Kuo A."/>
            <person name="Lipzen A."/>
            <person name="Hainaut M."/>
            <person name="Drula E."/>
            <person name="Tsang A."/>
            <person name="Magnuson J.K."/>
            <person name="Henrissat B."/>
            <person name="Wiebenga A."/>
            <person name="Simmons B.A."/>
            <person name="Makela M.R."/>
            <person name="De vries R.P."/>
            <person name="Grigoriev I.V."/>
            <person name="Mortensen U.H."/>
            <person name="Baker S.E."/>
            <person name="Andersen M.R."/>
        </authorList>
    </citation>
    <scope>NUCLEOTIDE SEQUENCE [LARGE SCALE GENOMIC DNA]</scope>
    <source>
        <strain evidence="1 2">ATCC 13496</strain>
    </source>
</reference>
<evidence type="ECO:0000313" key="1">
    <source>
        <dbReference type="EMBL" id="RDH17959.1"/>
    </source>
</evidence>
<accession>A0A370BWM4</accession>
<organism evidence="1 2">
    <name type="scientific">Aspergillus niger ATCC 13496</name>
    <dbReference type="NCBI Taxonomy" id="1353008"/>
    <lineage>
        <taxon>Eukaryota</taxon>
        <taxon>Fungi</taxon>
        <taxon>Dikarya</taxon>
        <taxon>Ascomycota</taxon>
        <taxon>Pezizomycotina</taxon>
        <taxon>Eurotiomycetes</taxon>
        <taxon>Eurotiomycetidae</taxon>
        <taxon>Eurotiales</taxon>
        <taxon>Aspergillaceae</taxon>
        <taxon>Aspergillus</taxon>
        <taxon>Aspergillus subgen. Circumdati</taxon>
    </lineage>
</organism>
<protein>
    <submittedName>
        <fullName evidence="1">Uncharacterized protein</fullName>
    </submittedName>
</protein>
<dbReference type="VEuPathDB" id="FungiDB:M747DRAFT_307805"/>
<dbReference type="Proteomes" id="UP000253845">
    <property type="component" value="Unassembled WGS sequence"/>
</dbReference>